<dbReference type="InterPro" id="IPR051169">
    <property type="entry name" value="NADH-Q_oxidoreductase"/>
</dbReference>
<evidence type="ECO:0000256" key="5">
    <source>
        <dbReference type="ARBA" id="ARBA00023002"/>
    </source>
</evidence>
<name>A0A235B5K8_9BACL</name>
<dbReference type="OrthoDB" id="9781621at2"/>
<dbReference type="Proteomes" id="UP000215459">
    <property type="component" value="Unassembled WGS sequence"/>
</dbReference>
<dbReference type="Pfam" id="PF07992">
    <property type="entry name" value="Pyr_redox_2"/>
    <property type="match status" value="1"/>
</dbReference>
<evidence type="ECO:0000256" key="2">
    <source>
        <dbReference type="ARBA" id="ARBA00005272"/>
    </source>
</evidence>
<dbReference type="RefSeq" id="WP_094264930.1">
    <property type="nucleotide sequence ID" value="NZ_NOWF01000007.1"/>
</dbReference>
<evidence type="ECO:0000313" key="7">
    <source>
        <dbReference type="EMBL" id="OYD07187.1"/>
    </source>
</evidence>
<comment type="similarity">
    <text evidence="2">Belongs to the NADH dehydrogenase family.</text>
</comment>
<reference evidence="7 8" key="1">
    <citation type="submission" date="2017-07" db="EMBL/GenBank/DDBJ databases">
        <title>The genome sequence of Paludifilum halophilum highlights mechanisms for microbial adaptation to high salt environemnts.</title>
        <authorList>
            <person name="Belbahri L."/>
        </authorList>
    </citation>
    <scope>NUCLEOTIDE SEQUENCE [LARGE SCALE GENOMIC DNA]</scope>
    <source>
        <strain evidence="7 8">DSM 102817</strain>
    </source>
</reference>
<dbReference type="Gene3D" id="3.50.50.100">
    <property type="match status" value="1"/>
</dbReference>
<sequence length="399" mass="44105">MGLPKIVVLGAGYGGLMTVSGLQKQLNHQEAEITLVNQNPYHYVTTKLHEPAAGTLSPEYARVPIKSVVDTNKVRFVEDRVTGFDPDKKEVYLENASDPLTYDDLVFALGANTETFGAKGVLENAHLINNLNSVRMIREHMEYMFSQYQNTEEKRDDLITIVVGGAGFTGIEYIGELVDRIPKLCREFDIPRDQVRLISIEAAPTALPGFDKELVDYAVQYLEERGVEFRLSTPIEEVTTDGVVLKGGEEIKAATVVWTCGVRGNSLLEEAGLETMRGRIKVDEYLRAPGYENLYVIGDNSLIINPENERPYPPTAQMATQQGETLAKNLVAALRGGSPAPFEFSLKGTLASLGRGSAIGVVGNKKLFGFSASVMKRLNDWRWFYLLGGLSLMMKKAKF</sequence>
<keyword evidence="8" id="KW-1185">Reference proteome</keyword>
<keyword evidence="5" id="KW-0560">Oxidoreductase</keyword>
<dbReference type="PANTHER" id="PTHR42913">
    <property type="entry name" value="APOPTOSIS-INDUCING FACTOR 1"/>
    <property type="match status" value="1"/>
</dbReference>
<proteinExistence type="inferred from homology"/>
<dbReference type="AlphaFoldDB" id="A0A235B5K8"/>
<dbReference type="InterPro" id="IPR023753">
    <property type="entry name" value="FAD/NAD-binding_dom"/>
</dbReference>
<dbReference type="SUPFAM" id="SSF51905">
    <property type="entry name" value="FAD/NAD(P)-binding domain"/>
    <property type="match status" value="1"/>
</dbReference>
<evidence type="ECO:0000313" key="8">
    <source>
        <dbReference type="Proteomes" id="UP000215459"/>
    </source>
</evidence>
<dbReference type="EMBL" id="NOWF01000007">
    <property type="protein sequence ID" value="OYD07187.1"/>
    <property type="molecule type" value="Genomic_DNA"/>
</dbReference>
<feature type="domain" description="FAD/NAD(P)-binding" evidence="6">
    <location>
        <begin position="5"/>
        <end position="323"/>
    </location>
</feature>
<dbReference type="GO" id="GO:0019646">
    <property type="term" value="P:aerobic electron transport chain"/>
    <property type="evidence" value="ECO:0007669"/>
    <property type="project" value="TreeGrafter"/>
</dbReference>
<evidence type="ECO:0000259" key="6">
    <source>
        <dbReference type="Pfam" id="PF07992"/>
    </source>
</evidence>
<evidence type="ECO:0000256" key="3">
    <source>
        <dbReference type="ARBA" id="ARBA00022630"/>
    </source>
</evidence>
<organism evidence="7 8">
    <name type="scientific">Paludifilum halophilum</name>
    <dbReference type="NCBI Taxonomy" id="1642702"/>
    <lineage>
        <taxon>Bacteria</taxon>
        <taxon>Bacillati</taxon>
        <taxon>Bacillota</taxon>
        <taxon>Bacilli</taxon>
        <taxon>Bacillales</taxon>
        <taxon>Thermoactinomycetaceae</taxon>
        <taxon>Paludifilum</taxon>
    </lineage>
</organism>
<comment type="caution">
    <text evidence="7">The sequence shown here is derived from an EMBL/GenBank/DDBJ whole genome shotgun (WGS) entry which is preliminary data.</text>
</comment>
<dbReference type="InterPro" id="IPR036188">
    <property type="entry name" value="FAD/NAD-bd_sf"/>
</dbReference>
<evidence type="ECO:0000256" key="1">
    <source>
        <dbReference type="ARBA" id="ARBA00001974"/>
    </source>
</evidence>
<dbReference type="GO" id="GO:0003955">
    <property type="term" value="F:NAD(P)H dehydrogenase (quinone) activity"/>
    <property type="evidence" value="ECO:0007669"/>
    <property type="project" value="TreeGrafter"/>
</dbReference>
<gene>
    <name evidence="7" type="ORF">CHM34_12440</name>
</gene>
<evidence type="ECO:0000256" key="4">
    <source>
        <dbReference type="ARBA" id="ARBA00022827"/>
    </source>
</evidence>
<keyword evidence="4" id="KW-0274">FAD</keyword>
<accession>A0A235B5K8</accession>
<dbReference type="PANTHER" id="PTHR42913:SF3">
    <property type="entry name" value="64 KDA MITOCHONDRIAL NADH DEHYDROGENASE (EUROFUNG)"/>
    <property type="match status" value="1"/>
</dbReference>
<comment type="cofactor">
    <cofactor evidence="1">
        <name>FAD</name>
        <dbReference type="ChEBI" id="CHEBI:57692"/>
    </cofactor>
</comment>
<protein>
    <submittedName>
        <fullName evidence="7">FAD-dependent oxidoreductase</fullName>
    </submittedName>
</protein>
<keyword evidence="3" id="KW-0285">Flavoprotein</keyword>